<keyword evidence="2" id="KW-0560">Oxidoreductase</keyword>
<gene>
    <name evidence="5" type="ORF">BJ958_001405</name>
</gene>
<keyword evidence="1" id="KW-0521">NADP</keyword>
<proteinExistence type="predicted"/>
<dbReference type="Pfam" id="PF19328">
    <property type="entry name" value="DAP_DH_C"/>
    <property type="match status" value="1"/>
</dbReference>
<name>A0A852RH40_9ACTN</name>
<feature type="domain" description="2,4-diaminopentanoate dehydrogenase C-terminal" evidence="4">
    <location>
        <begin position="157"/>
        <end position="359"/>
    </location>
</feature>
<dbReference type="GO" id="GO:0008839">
    <property type="term" value="F:4-hydroxy-tetrahydrodipicolinate reductase"/>
    <property type="evidence" value="ECO:0007669"/>
    <property type="project" value="InterPro"/>
</dbReference>
<dbReference type="InterPro" id="IPR036291">
    <property type="entry name" value="NAD(P)-bd_dom_sf"/>
</dbReference>
<evidence type="ECO:0008006" key="7">
    <source>
        <dbReference type="Google" id="ProtNLM"/>
    </source>
</evidence>
<dbReference type="EMBL" id="JACCBF010000001">
    <property type="protein sequence ID" value="NYD29859.1"/>
    <property type="molecule type" value="Genomic_DNA"/>
</dbReference>
<dbReference type="SUPFAM" id="SSF51735">
    <property type="entry name" value="NAD(P)-binding Rossmann-fold domains"/>
    <property type="match status" value="1"/>
</dbReference>
<accession>A0A852RH40</accession>
<evidence type="ECO:0000259" key="4">
    <source>
        <dbReference type="Pfam" id="PF19328"/>
    </source>
</evidence>
<dbReference type="Proteomes" id="UP000582231">
    <property type="component" value="Unassembled WGS sequence"/>
</dbReference>
<protein>
    <recommendedName>
        <fullName evidence="7">Dihydrodipicolinate reductase</fullName>
    </recommendedName>
</protein>
<dbReference type="RefSeq" id="WP_179726191.1">
    <property type="nucleotide sequence ID" value="NZ_BAABEF010000001.1"/>
</dbReference>
<comment type="caution">
    <text evidence="5">The sequence shown here is derived from an EMBL/GenBank/DDBJ whole genome shotgun (WGS) entry which is preliminary data.</text>
</comment>
<evidence type="ECO:0000313" key="6">
    <source>
        <dbReference type="Proteomes" id="UP000582231"/>
    </source>
</evidence>
<dbReference type="AlphaFoldDB" id="A0A852RH40"/>
<evidence type="ECO:0000256" key="2">
    <source>
        <dbReference type="ARBA" id="ARBA00023002"/>
    </source>
</evidence>
<dbReference type="Pfam" id="PF01113">
    <property type="entry name" value="DapB_N"/>
    <property type="match status" value="1"/>
</dbReference>
<evidence type="ECO:0000313" key="5">
    <source>
        <dbReference type="EMBL" id="NYD29859.1"/>
    </source>
</evidence>
<dbReference type="GO" id="GO:0009089">
    <property type="term" value="P:lysine biosynthetic process via diaminopimelate"/>
    <property type="evidence" value="ECO:0007669"/>
    <property type="project" value="InterPro"/>
</dbReference>
<evidence type="ECO:0000259" key="3">
    <source>
        <dbReference type="Pfam" id="PF01113"/>
    </source>
</evidence>
<evidence type="ECO:0000256" key="1">
    <source>
        <dbReference type="ARBA" id="ARBA00022857"/>
    </source>
</evidence>
<keyword evidence="6" id="KW-1185">Reference proteome</keyword>
<organism evidence="5 6">
    <name type="scientific">Nocardioides kongjuensis</name>
    <dbReference type="NCBI Taxonomy" id="349522"/>
    <lineage>
        <taxon>Bacteria</taxon>
        <taxon>Bacillati</taxon>
        <taxon>Actinomycetota</taxon>
        <taxon>Actinomycetes</taxon>
        <taxon>Propionibacteriales</taxon>
        <taxon>Nocardioidaceae</taxon>
        <taxon>Nocardioides</taxon>
    </lineage>
</organism>
<dbReference type="InterPro" id="IPR045760">
    <property type="entry name" value="DAP_DH_C"/>
</dbReference>
<dbReference type="Gene3D" id="3.40.50.720">
    <property type="entry name" value="NAD(P)-binding Rossmann-like Domain"/>
    <property type="match status" value="1"/>
</dbReference>
<sequence length="371" mass="38605">MADENTFYRAVPVVVWGTGNMGRASIRAVAAHPGLTLSAVIVNDPAKVGRDAGDIAGLGRSIGVAATDDVDSALGTLDGAGAVAYAASGELRPDDAVVDITRALAGGAVVVTPSVYALYDHRSAPAEMRDPLAKACADGGSALFVSGIDPGWGNDLLPALVSGLASEIEQVRCQEIFDYSTYDAEDSVRYIVGMGQPMDYEPPMVAEGIPSMVWGGQVRLIARALGVEVDELRETVERRALEASVTTALGGFEAGTQGGLRFEVQGIVGGEPRIVIEHVTRISAACATDWPMPPDGGDGAHRVIIEGRPRIEINVEATDEGGNRAAGGNATAANRLVNAITWLRTANPGLYDGLDVPLVPSTYLRTVAEEA</sequence>
<dbReference type="InterPro" id="IPR000846">
    <property type="entry name" value="DapB_N"/>
</dbReference>
<feature type="domain" description="Dihydrodipicolinate reductase N-terminal" evidence="3">
    <location>
        <begin position="12"/>
        <end position="78"/>
    </location>
</feature>
<reference evidence="5 6" key="1">
    <citation type="submission" date="2020-07" db="EMBL/GenBank/DDBJ databases">
        <title>Sequencing the genomes of 1000 actinobacteria strains.</title>
        <authorList>
            <person name="Klenk H.-P."/>
        </authorList>
    </citation>
    <scope>NUCLEOTIDE SEQUENCE [LARGE SCALE GENOMIC DNA]</scope>
    <source>
        <strain evidence="5 6">DSM 19082</strain>
    </source>
</reference>